<evidence type="ECO:0000313" key="4">
    <source>
        <dbReference type="EMBL" id="GAA4965030.1"/>
    </source>
</evidence>
<protein>
    <recommendedName>
        <fullName evidence="6">DNA-binding protein</fullName>
    </recommendedName>
</protein>
<gene>
    <name evidence="4" type="ORF">GCM10023205_31570</name>
</gene>
<organism evidence="4 5">
    <name type="scientific">Yinghuangia aomiensis</name>
    <dbReference type="NCBI Taxonomy" id="676205"/>
    <lineage>
        <taxon>Bacteria</taxon>
        <taxon>Bacillati</taxon>
        <taxon>Actinomycetota</taxon>
        <taxon>Actinomycetes</taxon>
        <taxon>Kitasatosporales</taxon>
        <taxon>Streptomycetaceae</taxon>
        <taxon>Yinghuangia</taxon>
    </lineage>
</organism>
<evidence type="ECO:0000256" key="1">
    <source>
        <dbReference type="SAM" id="MobiDB-lite"/>
    </source>
</evidence>
<accession>A0ABP9H9P7</accession>
<sequence>MPRPAPPPTPRAAAYWRSGADGVLRIARCGPCGTYIHPPRPLCPQCHSADVAFAPVSGKGTVYSFTVNRYQWTPALEPPYVLAEVDLAEQPGLRLLTAVVGCPVDAVRIGMPVTVAFERADDVEHSGDTEPAGGSERAGEEPGTVWIPVFRP</sequence>
<dbReference type="Gene3D" id="6.10.30.10">
    <property type="match status" value="1"/>
</dbReference>
<dbReference type="Pfam" id="PF01796">
    <property type="entry name" value="OB_ChsH2_C"/>
    <property type="match status" value="1"/>
</dbReference>
<dbReference type="PANTHER" id="PTHR34075">
    <property type="entry name" value="BLR3430 PROTEIN"/>
    <property type="match status" value="1"/>
</dbReference>
<dbReference type="Pfam" id="PF12172">
    <property type="entry name" value="zf-ChsH2"/>
    <property type="match status" value="1"/>
</dbReference>
<dbReference type="Proteomes" id="UP001500466">
    <property type="component" value="Unassembled WGS sequence"/>
</dbReference>
<feature type="domain" description="ChsH2 rubredoxin-like zinc ribbon" evidence="3">
    <location>
        <begin position="16"/>
        <end position="51"/>
    </location>
</feature>
<dbReference type="InterPro" id="IPR052513">
    <property type="entry name" value="Thioester_dehydratase-like"/>
</dbReference>
<comment type="caution">
    <text evidence="4">The sequence shown here is derived from an EMBL/GenBank/DDBJ whole genome shotgun (WGS) entry which is preliminary data.</text>
</comment>
<dbReference type="PANTHER" id="PTHR34075:SF5">
    <property type="entry name" value="BLR3430 PROTEIN"/>
    <property type="match status" value="1"/>
</dbReference>
<dbReference type="EMBL" id="BAABHS010000010">
    <property type="protein sequence ID" value="GAA4965030.1"/>
    <property type="molecule type" value="Genomic_DNA"/>
</dbReference>
<dbReference type="RefSeq" id="WP_345676104.1">
    <property type="nucleotide sequence ID" value="NZ_BAABHS010000010.1"/>
</dbReference>
<dbReference type="InterPro" id="IPR022002">
    <property type="entry name" value="ChsH2_Znr"/>
</dbReference>
<evidence type="ECO:0000259" key="2">
    <source>
        <dbReference type="Pfam" id="PF01796"/>
    </source>
</evidence>
<evidence type="ECO:0008006" key="6">
    <source>
        <dbReference type="Google" id="ProtNLM"/>
    </source>
</evidence>
<evidence type="ECO:0000259" key="3">
    <source>
        <dbReference type="Pfam" id="PF12172"/>
    </source>
</evidence>
<dbReference type="SUPFAM" id="SSF50249">
    <property type="entry name" value="Nucleic acid-binding proteins"/>
    <property type="match status" value="1"/>
</dbReference>
<proteinExistence type="predicted"/>
<dbReference type="InterPro" id="IPR002878">
    <property type="entry name" value="ChsH2_C"/>
</dbReference>
<reference evidence="5" key="1">
    <citation type="journal article" date="2019" name="Int. J. Syst. Evol. Microbiol.">
        <title>The Global Catalogue of Microorganisms (GCM) 10K type strain sequencing project: providing services to taxonomists for standard genome sequencing and annotation.</title>
        <authorList>
            <consortium name="The Broad Institute Genomics Platform"/>
            <consortium name="The Broad Institute Genome Sequencing Center for Infectious Disease"/>
            <person name="Wu L."/>
            <person name="Ma J."/>
        </authorList>
    </citation>
    <scope>NUCLEOTIDE SEQUENCE [LARGE SCALE GENOMIC DNA]</scope>
    <source>
        <strain evidence="5">JCM 17986</strain>
    </source>
</reference>
<feature type="domain" description="ChsH2 C-terminal OB-fold" evidence="2">
    <location>
        <begin position="55"/>
        <end position="118"/>
    </location>
</feature>
<dbReference type="InterPro" id="IPR012340">
    <property type="entry name" value="NA-bd_OB-fold"/>
</dbReference>
<evidence type="ECO:0000313" key="5">
    <source>
        <dbReference type="Proteomes" id="UP001500466"/>
    </source>
</evidence>
<name>A0ABP9H9P7_9ACTN</name>
<keyword evidence="5" id="KW-1185">Reference proteome</keyword>
<feature type="region of interest" description="Disordered" evidence="1">
    <location>
        <begin position="121"/>
        <end position="143"/>
    </location>
</feature>